<dbReference type="EMBL" id="BSDY01000016">
    <property type="protein sequence ID" value="GLI57366.1"/>
    <property type="molecule type" value="Genomic_DNA"/>
</dbReference>
<dbReference type="Gene3D" id="2.40.50.230">
    <property type="entry name" value="Gp5 N-terminal domain"/>
    <property type="match status" value="1"/>
</dbReference>
<comment type="caution">
    <text evidence="2">The sequence shown here is derived from an EMBL/GenBank/DDBJ whole genome shotgun (WGS) entry which is preliminary data.</text>
</comment>
<evidence type="ECO:0000313" key="3">
    <source>
        <dbReference type="Proteomes" id="UP001144471"/>
    </source>
</evidence>
<sequence length="182" mass="20102">MEFRMIRTGKVSSINYKKSSVRVVFDDSPGIVSKELKVLLPHTKEEKNYSMPSLREDVVCIFLPHAPSTGFVIGSYNSGKNLPPEIGKVKYIFFPDGTRVKYNMETNLLEVDCVGDINIASGRVVNIQAREVNITTEAFNVSAGESNFDHDINCADVITDKGSMNKHPHTGDSGGKTSLPYE</sequence>
<feature type="region of interest" description="Disordered" evidence="1">
    <location>
        <begin position="161"/>
        <end position="182"/>
    </location>
</feature>
<evidence type="ECO:0000256" key="1">
    <source>
        <dbReference type="SAM" id="MobiDB-lite"/>
    </source>
</evidence>
<gene>
    <name evidence="2" type="ORF">PM10SUCC1_28800</name>
</gene>
<dbReference type="Gene3D" id="6.20.150.10">
    <property type="match status" value="1"/>
</dbReference>
<reference evidence="2" key="1">
    <citation type="submission" date="2022-12" db="EMBL/GenBank/DDBJ databases">
        <title>Reference genome sequencing for broad-spectrum identification of bacterial and archaeal isolates by mass spectrometry.</title>
        <authorList>
            <person name="Sekiguchi Y."/>
            <person name="Tourlousse D.M."/>
        </authorList>
    </citation>
    <scope>NUCLEOTIDE SEQUENCE</scope>
    <source>
        <strain evidence="2">10succ1</strain>
    </source>
</reference>
<dbReference type="InterPro" id="IPR013046">
    <property type="entry name" value="GpV/Gp45"/>
</dbReference>
<proteinExistence type="predicted"/>
<dbReference type="RefSeq" id="WP_281836943.1">
    <property type="nucleotide sequence ID" value="NZ_BSDY01000016.1"/>
</dbReference>
<dbReference type="AlphaFoldDB" id="A0A9W6GP89"/>
<dbReference type="Proteomes" id="UP001144471">
    <property type="component" value="Unassembled WGS sequence"/>
</dbReference>
<organism evidence="2 3">
    <name type="scientific">Propionigenium maris DSM 9537</name>
    <dbReference type="NCBI Taxonomy" id="1123000"/>
    <lineage>
        <taxon>Bacteria</taxon>
        <taxon>Fusobacteriati</taxon>
        <taxon>Fusobacteriota</taxon>
        <taxon>Fusobacteriia</taxon>
        <taxon>Fusobacteriales</taxon>
        <taxon>Fusobacteriaceae</taxon>
        <taxon>Propionigenium</taxon>
    </lineage>
</organism>
<protein>
    <recommendedName>
        <fullName evidence="4">Phage baseplate assembly protein V</fullName>
    </recommendedName>
</protein>
<evidence type="ECO:0008006" key="4">
    <source>
        <dbReference type="Google" id="ProtNLM"/>
    </source>
</evidence>
<dbReference type="NCBIfam" id="TIGR01644">
    <property type="entry name" value="phage_P2_V"/>
    <property type="match status" value="1"/>
</dbReference>
<keyword evidence="3" id="KW-1185">Reference proteome</keyword>
<evidence type="ECO:0000313" key="2">
    <source>
        <dbReference type="EMBL" id="GLI57366.1"/>
    </source>
</evidence>
<name>A0A9W6GP89_9FUSO</name>
<dbReference type="InterPro" id="IPR037026">
    <property type="entry name" value="Vgr_OB-fold_dom_sf"/>
</dbReference>
<accession>A0A9W6GP89</accession>